<dbReference type="AlphaFoldDB" id="A0A9W2ZYB0"/>
<dbReference type="GO" id="GO:0000122">
    <property type="term" value="P:negative regulation of transcription by RNA polymerase II"/>
    <property type="evidence" value="ECO:0007669"/>
    <property type="project" value="TreeGrafter"/>
</dbReference>
<organism evidence="2 3">
    <name type="scientific">Biomphalaria glabrata</name>
    <name type="common">Bloodfluke planorb</name>
    <name type="synonym">Freshwater snail</name>
    <dbReference type="NCBI Taxonomy" id="6526"/>
    <lineage>
        <taxon>Eukaryota</taxon>
        <taxon>Metazoa</taxon>
        <taxon>Spiralia</taxon>
        <taxon>Lophotrochozoa</taxon>
        <taxon>Mollusca</taxon>
        <taxon>Gastropoda</taxon>
        <taxon>Heterobranchia</taxon>
        <taxon>Euthyneura</taxon>
        <taxon>Panpulmonata</taxon>
        <taxon>Hygrophila</taxon>
        <taxon>Lymnaeoidea</taxon>
        <taxon>Planorbidae</taxon>
        <taxon>Biomphalaria</taxon>
    </lineage>
</organism>
<dbReference type="Proteomes" id="UP001165740">
    <property type="component" value="Chromosome 3"/>
</dbReference>
<reference evidence="3" key="1">
    <citation type="submission" date="2025-08" db="UniProtKB">
        <authorList>
            <consortium name="RefSeq"/>
        </authorList>
    </citation>
    <scope>IDENTIFICATION</scope>
</reference>
<gene>
    <name evidence="3" type="primary">LOC106076174</name>
</gene>
<dbReference type="PANTHER" id="PTHR31336:SF3">
    <property type="entry name" value="PROTEIN LIN-37 HOMOLOG"/>
    <property type="match status" value="1"/>
</dbReference>
<dbReference type="RefSeq" id="XP_055879955.1">
    <property type="nucleotide sequence ID" value="XM_056023980.1"/>
</dbReference>
<dbReference type="PANTHER" id="PTHR31336">
    <property type="entry name" value="LIN37 HOMOLOG"/>
    <property type="match status" value="1"/>
</dbReference>
<name>A0A9W2ZYB0_BIOGL</name>
<dbReference type="GeneID" id="106076174"/>
<dbReference type="OrthoDB" id="6287771at2759"/>
<evidence type="ECO:0000313" key="3">
    <source>
        <dbReference type="RefSeq" id="XP_055879955.1"/>
    </source>
</evidence>
<dbReference type="OMA" id="SNVARWK"/>
<accession>A0A9W2ZYB0</accession>
<dbReference type="GO" id="GO:0031523">
    <property type="term" value="C:Myb complex"/>
    <property type="evidence" value="ECO:0007669"/>
    <property type="project" value="TreeGrafter"/>
</dbReference>
<sequence>MPGEMYAKHFQNNIDYSHTNNIHPQLEVTSARIRLDATLQHLVDKKDESHETSEGESNTSVVEPPSVKTIPSLKKSATKPSKKRKRRDNAGDVDSADEHQTVIMKLFDRSVDLALFPEDTPLYPVCRAWIQNRPLDKSLGTLKERPATPKQEEDSMNDFYPFVYEMPLPMKSEDGCLYDLRVPEPLPQTDEKLDIHAHPKTYPAGDQLLLSNLARWKEIRNRWREASIMNEMQYVGSMNLLKEMFDRSVEN</sequence>
<feature type="compositionally biased region" description="Basic residues" evidence="1">
    <location>
        <begin position="76"/>
        <end position="87"/>
    </location>
</feature>
<evidence type="ECO:0000313" key="2">
    <source>
        <dbReference type="Proteomes" id="UP001165740"/>
    </source>
</evidence>
<dbReference type="InterPro" id="IPR028226">
    <property type="entry name" value="LIN37"/>
</dbReference>
<dbReference type="Pfam" id="PF15306">
    <property type="entry name" value="LIN37"/>
    <property type="match status" value="1"/>
</dbReference>
<protein>
    <submittedName>
        <fullName evidence="3">Protein lin-37 homolog isoform X1</fullName>
    </submittedName>
</protein>
<keyword evidence="2" id="KW-1185">Reference proteome</keyword>
<proteinExistence type="predicted"/>
<evidence type="ECO:0000256" key="1">
    <source>
        <dbReference type="SAM" id="MobiDB-lite"/>
    </source>
</evidence>
<feature type="region of interest" description="Disordered" evidence="1">
    <location>
        <begin position="45"/>
        <end position="96"/>
    </location>
</feature>
<dbReference type="GO" id="GO:0017053">
    <property type="term" value="C:transcription repressor complex"/>
    <property type="evidence" value="ECO:0007669"/>
    <property type="project" value="InterPro"/>
</dbReference>